<dbReference type="GO" id="GO:0016020">
    <property type="term" value="C:membrane"/>
    <property type="evidence" value="ECO:0007669"/>
    <property type="project" value="UniProtKB-SubCell"/>
</dbReference>
<dbReference type="InterPro" id="IPR013210">
    <property type="entry name" value="LRR_N_plant-typ"/>
</dbReference>
<dbReference type="KEGG" id="nnu:104603476"/>
<evidence type="ECO:0000259" key="9">
    <source>
        <dbReference type="Pfam" id="PF08263"/>
    </source>
</evidence>
<organism evidence="10 11">
    <name type="scientific">Nelumbo nucifera</name>
    <name type="common">Sacred lotus</name>
    <dbReference type="NCBI Taxonomy" id="4432"/>
    <lineage>
        <taxon>Eukaryota</taxon>
        <taxon>Viridiplantae</taxon>
        <taxon>Streptophyta</taxon>
        <taxon>Embryophyta</taxon>
        <taxon>Tracheophyta</taxon>
        <taxon>Spermatophyta</taxon>
        <taxon>Magnoliopsida</taxon>
        <taxon>Proteales</taxon>
        <taxon>Nelumbonaceae</taxon>
        <taxon>Nelumbo</taxon>
    </lineage>
</organism>
<evidence type="ECO:0000313" key="10">
    <source>
        <dbReference type="Proteomes" id="UP000189703"/>
    </source>
</evidence>
<evidence type="ECO:0000256" key="2">
    <source>
        <dbReference type="ARBA" id="ARBA00004370"/>
    </source>
</evidence>
<dbReference type="PANTHER" id="PTHR48059:SF19">
    <property type="entry name" value="RECEPTOR-LIKE PROTEIN KINASE 5"/>
    <property type="match status" value="1"/>
</dbReference>
<dbReference type="FunFam" id="3.80.10.10:FF:000400">
    <property type="entry name" value="Nuclear pore complex protein NUP107"/>
    <property type="match status" value="1"/>
</dbReference>
<dbReference type="Pfam" id="PF00560">
    <property type="entry name" value="LRR_1"/>
    <property type="match status" value="5"/>
</dbReference>
<dbReference type="InterPro" id="IPR051848">
    <property type="entry name" value="PGIP"/>
</dbReference>
<dbReference type="RefSeq" id="XP_010265821.1">
    <property type="nucleotide sequence ID" value="XM_010267519.2"/>
</dbReference>
<keyword evidence="10" id="KW-1185">Reference proteome</keyword>
<evidence type="ECO:0000256" key="7">
    <source>
        <dbReference type="ARBA" id="ARBA00038043"/>
    </source>
</evidence>
<dbReference type="OMA" id="IFLSWNR"/>
<evidence type="ECO:0000256" key="3">
    <source>
        <dbReference type="ARBA" id="ARBA00022614"/>
    </source>
</evidence>
<feature type="signal peptide" evidence="8">
    <location>
        <begin position="1"/>
        <end position="36"/>
    </location>
</feature>
<keyword evidence="3" id="KW-0433">Leucine-rich repeat</keyword>
<feature type="domain" description="Leucine-rich repeat-containing N-terminal plant-type" evidence="9">
    <location>
        <begin position="51"/>
        <end position="88"/>
    </location>
</feature>
<evidence type="ECO:0000256" key="4">
    <source>
        <dbReference type="ARBA" id="ARBA00022729"/>
    </source>
</evidence>
<dbReference type="AlphaFoldDB" id="A0A1U8ASN0"/>
<protein>
    <submittedName>
        <fullName evidence="11">Polygalacturonase inhibitor-like</fullName>
    </submittedName>
</protein>
<keyword evidence="5" id="KW-0677">Repeat</keyword>
<evidence type="ECO:0000313" key="11">
    <source>
        <dbReference type="RefSeq" id="XP_010265821.1"/>
    </source>
</evidence>
<evidence type="ECO:0000256" key="6">
    <source>
        <dbReference type="ARBA" id="ARBA00023136"/>
    </source>
</evidence>
<dbReference type="Pfam" id="PF08263">
    <property type="entry name" value="LRRNT_2"/>
    <property type="match status" value="1"/>
</dbReference>
<gene>
    <name evidence="11" type="primary">LOC104603476</name>
</gene>
<comment type="similarity">
    <text evidence="7">Belongs to the polygalacturonase-inhibiting protein family.</text>
</comment>
<sequence>MQKMATHQRRDTASSHSSSSLYLCIVFLLAISSTFPTPTLSAISPRSRCNPADKRVLLQIKKSINNPHHFHSWNSTLPCCDWDYVLCNDYTHRVVQLNFYGIQTHFQIPAAIGELPYLRFLNFAGLPNLTGTIPYSFTKLQNLESLIIRRTTLSCPIPDFLGQLKNLRQLILSYNQLSGHIPASLGYLNKLALLDLRWNKLNGNIPDSFGSFNFDDGMGFMLDLSHNQLAGEIPKSMGALNFTSIDLSHNKLVGDASVLFRENTAARSIYLYNNRLDFDLTKVWFPRNINYLDLSHNRIHGSIPNQVIELDLQSMDLSYNRLCGKIPFGGNVQQLGAKSFAHNQCLCGPPLPTKCK</sequence>
<evidence type="ECO:0000256" key="8">
    <source>
        <dbReference type="SAM" id="SignalP"/>
    </source>
</evidence>
<dbReference type="STRING" id="4432.A0A1U8ASN0"/>
<comment type="subcellular location">
    <subcellularLocation>
        <location evidence="1">Cell envelope</location>
    </subcellularLocation>
    <subcellularLocation>
        <location evidence="2">Membrane</location>
    </subcellularLocation>
</comment>
<dbReference type="InParanoid" id="A0A1U8ASN0"/>
<keyword evidence="4 8" id="KW-0732">Signal</keyword>
<dbReference type="GeneID" id="104603476"/>
<evidence type="ECO:0000256" key="1">
    <source>
        <dbReference type="ARBA" id="ARBA00004196"/>
    </source>
</evidence>
<name>A0A1U8ASN0_NELNU</name>
<evidence type="ECO:0000256" key="5">
    <source>
        <dbReference type="ARBA" id="ARBA00022737"/>
    </source>
</evidence>
<accession>A0A1U8ASN0</accession>
<keyword evidence="6" id="KW-0472">Membrane</keyword>
<dbReference type="InterPro" id="IPR032675">
    <property type="entry name" value="LRR_dom_sf"/>
</dbReference>
<dbReference type="Gene3D" id="3.80.10.10">
    <property type="entry name" value="Ribonuclease Inhibitor"/>
    <property type="match status" value="1"/>
</dbReference>
<reference evidence="11" key="1">
    <citation type="submission" date="2025-08" db="UniProtKB">
        <authorList>
            <consortium name="RefSeq"/>
        </authorList>
    </citation>
    <scope>IDENTIFICATION</scope>
</reference>
<dbReference type="PANTHER" id="PTHR48059">
    <property type="entry name" value="POLYGALACTURONASE INHIBITOR 1"/>
    <property type="match status" value="1"/>
</dbReference>
<proteinExistence type="inferred from homology"/>
<feature type="chain" id="PRO_5010588879" evidence="8">
    <location>
        <begin position="37"/>
        <end position="356"/>
    </location>
</feature>
<dbReference type="OrthoDB" id="676979at2759"/>
<dbReference type="Proteomes" id="UP000189703">
    <property type="component" value="Unplaced"/>
</dbReference>
<dbReference type="SUPFAM" id="SSF52058">
    <property type="entry name" value="L domain-like"/>
    <property type="match status" value="1"/>
</dbReference>
<dbReference type="InterPro" id="IPR001611">
    <property type="entry name" value="Leu-rich_rpt"/>
</dbReference>